<dbReference type="SUPFAM" id="SSF47459">
    <property type="entry name" value="HLH, helix-loop-helix DNA-binding domain"/>
    <property type="match status" value="1"/>
</dbReference>
<proteinExistence type="predicted"/>
<evidence type="ECO:0000256" key="6">
    <source>
        <dbReference type="ARBA" id="ARBA00023159"/>
    </source>
</evidence>
<feature type="domain" description="BHLH" evidence="11">
    <location>
        <begin position="11"/>
        <end position="64"/>
    </location>
</feature>
<accession>A0A8C2JR04</accession>
<sequence>MAVCCRCSSERRKEKSRDAARCRRSKETEVFYELARQLPLPHSISSHLDKASIMRLAISYLRTRKLLTSACATATETTDVDRLMDSWYLKSLGGFISVVTSDGDMIFLSENINKFLGLTQVELTGHSIFDFTHPCDHEEIRENLSLKAGMGKKGKELSTERDFFMRMKCTVTNRGRTVNLKSANWKVLHCKGHLKVCNGCPARVMCGFKEPPLTCVVMMCEPIAHPSNIDTPLDSKTFLSRHSMDMKFTYCDDRVTELMGYSPEDLLGRSAYEFYHALDSDNVTKSHQNLCTKGQAVSGQYRMLAKNGGYVWVETQGTVIYNSRNSQPQCIVCVNYVLSDVEDKSMIFSMDQTESLLKPQHLNRFFSPCKGGLGSEPGEVLFTKLKEEPEDLTQLAPTPGDTIISLDFGELFCSFGRPQKQVTGKKLYCYKRFPFQIATPSLSSCSTPSSPGDYYTSVDSDLKAELTEKLFSLDTQKTKTPCNQEVSKYSNCNKPLVFAGIASRLIGPSFGSYSLPELTRYDCEVNIPLQGNLHLLQGSDLLRALDQAT</sequence>
<dbReference type="PROSITE" id="PS50888">
    <property type="entry name" value="BHLH"/>
    <property type="match status" value="1"/>
</dbReference>
<evidence type="ECO:0000256" key="9">
    <source>
        <dbReference type="ARBA" id="ARBA00023278"/>
    </source>
</evidence>
<dbReference type="SMART" id="SM00086">
    <property type="entry name" value="PAC"/>
    <property type="match status" value="1"/>
</dbReference>
<dbReference type="SMART" id="SM00091">
    <property type="entry name" value="PAS"/>
    <property type="match status" value="2"/>
</dbReference>
<name>A0A8C2JR04_CYPCA</name>
<evidence type="ECO:0000259" key="10">
    <source>
        <dbReference type="PROSITE" id="PS50112"/>
    </source>
</evidence>
<reference evidence="12" key="1">
    <citation type="submission" date="2025-08" db="UniProtKB">
        <authorList>
            <consortium name="Ensembl"/>
        </authorList>
    </citation>
    <scope>IDENTIFICATION</scope>
</reference>
<dbReference type="GO" id="GO:0046983">
    <property type="term" value="F:protein dimerization activity"/>
    <property type="evidence" value="ECO:0007669"/>
    <property type="project" value="InterPro"/>
</dbReference>
<dbReference type="Gene3D" id="3.30.450.20">
    <property type="entry name" value="PAS domain"/>
    <property type="match status" value="2"/>
</dbReference>
<evidence type="ECO:0000256" key="7">
    <source>
        <dbReference type="ARBA" id="ARBA00023163"/>
    </source>
</evidence>
<keyword evidence="7" id="KW-0804">Transcription</keyword>
<dbReference type="GO" id="GO:0048513">
    <property type="term" value="P:animal organ development"/>
    <property type="evidence" value="ECO:0007669"/>
    <property type="project" value="UniProtKB-ARBA"/>
</dbReference>
<evidence type="ECO:0000256" key="3">
    <source>
        <dbReference type="ARBA" id="ARBA00022843"/>
    </source>
</evidence>
<dbReference type="InterPro" id="IPR014887">
    <property type="entry name" value="HIF-1_CTAD"/>
</dbReference>
<protein>
    <submittedName>
        <fullName evidence="12">Endothelial PAS domain protein 1b</fullName>
    </submittedName>
</protein>
<dbReference type="Gene3D" id="4.10.280.10">
    <property type="entry name" value="Helix-loop-helix DNA-binding domain"/>
    <property type="match status" value="1"/>
</dbReference>
<dbReference type="SUPFAM" id="SSF55785">
    <property type="entry name" value="PYP-like sensor domain (PAS domain)"/>
    <property type="match status" value="2"/>
</dbReference>
<dbReference type="FunFam" id="4.10.280.10:FF:000076">
    <property type="entry name" value="hypoxia-inducible factor 3-alpha isoform X1"/>
    <property type="match status" value="1"/>
</dbReference>
<keyword evidence="6" id="KW-0010">Activator</keyword>
<dbReference type="GO" id="GO:0071456">
    <property type="term" value="P:cellular response to hypoxia"/>
    <property type="evidence" value="ECO:0007669"/>
    <property type="project" value="TreeGrafter"/>
</dbReference>
<keyword evidence="5" id="KW-0238">DNA-binding</keyword>
<dbReference type="Pfam" id="PF23171">
    <property type="entry name" value="bHLH_HIF1A"/>
    <property type="match status" value="1"/>
</dbReference>
<dbReference type="InterPro" id="IPR013655">
    <property type="entry name" value="PAS_fold_3"/>
</dbReference>
<dbReference type="GO" id="GO:0000981">
    <property type="term" value="F:DNA-binding transcription factor activity, RNA polymerase II-specific"/>
    <property type="evidence" value="ECO:0007669"/>
    <property type="project" value="TreeGrafter"/>
</dbReference>
<evidence type="ECO:0000256" key="1">
    <source>
        <dbReference type="ARBA" id="ARBA00004123"/>
    </source>
</evidence>
<dbReference type="SMART" id="SM00353">
    <property type="entry name" value="HLH"/>
    <property type="match status" value="1"/>
</dbReference>
<dbReference type="InterPro" id="IPR036638">
    <property type="entry name" value="HLH_DNA-bd_sf"/>
</dbReference>
<evidence type="ECO:0000313" key="13">
    <source>
        <dbReference type="Proteomes" id="UP000694701"/>
    </source>
</evidence>
<comment type="subcellular location">
    <subcellularLocation>
        <location evidence="1">Nucleus</location>
    </subcellularLocation>
</comment>
<dbReference type="PRINTS" id="PR00785">
    <property type="entry name" value="NCTRNSLOCATR"/>
</dbReference>
<evidence type="ECO:0000256" key="8">
    <source>
        <dbReference type="ARBA" id="ARBA00023242"/>
    </source>
</evidence>
<dbReference type="Pfam" id="PF08778">
    <property type="entry name" value="HIF-1a_CTAD"/>
    <property type="match status" value="1"/>
</dbReference>
<evidence type="ECO:0000259" key="11">
    <source>
        <dbReference type="PROSITE" id="PS50888"/>
    </source>
</evidence>
<dbReference type="Ensembl" id="ENSCCRT00020106409.1">
    <property type="protein sequence ID" value="ENSCCRP00020097313.1"/>
    <property type="gene ID" value="ENSCCRG00020043661.1"/>
</dbReference>
<keyword evidence="9" id="KW-0379">Hydroxylation</keyword>
<dbReference type="InterPro" id="IPR000014">
    <property type="entry name" value="PAS"/>
</dbReference>
<dbReference type="NCBIfam" id="TIGR00229">
    <property type="entry name" value="sensory_box"/>
    <property type="match status" value="2"/>
</dbReference>
<dbReference type="GO" id="GO:0005667">
    <property type="term" value="C:transcription regulator complex"/>
    <property type="evidence" value="ECO:0007669"/>
    <property type="project" value="InterPro"/>
</dbReference>
<dbReference type="PROSITE" id="PS50112">
    <property type="entry name" value="PAS"/>
    <property type="match status" value="2"/>
</dbReference>
<dbReference type="Pfam" id="PF00989">
    <property type="entry name" value="PAS"/>
    <property type="match status" value="1"/>
</dbReference>
<keyword evidence="2" id="KW-0677">Repeat</keyword>
<dbReference type="InterPro" id="IPR013767">
    <property type="entry name" value="PAS_fold"/>
</dbReference>
<evidence type="ECO:0000313" key="12">
    <source>
        <dbReference type="Ensembl" id="ENSCCRP00020097313.1"/>
    </source>
</evidence>
<dbReference type="PANTHER" id="PTHR23043:SF8">
    <property type="entry name" value="ENDOTHELIAL PAS DOMAIN-CONTAINING PROTEIN 1"/>
    <property type="match status" value="1"/>
</dbReference>
<evidence type="ECO:0000256" key="5">
    <source>
        <dbReference type="ARBA" id="ARBA00023125"/>
    </source>
</evidence>
<keyword evidence="3" id="KW-0832">Ubl conjugation</keyword>
<dbReference type="AlphaFoldDB" id="A0A8C2JR04"/>
<dbReference type="FunFam" id="3.30.450.20:FF:000015">
    <property type="entry name" value="Hypoxia-inducible factor 1-alpha isoform 1"/>
    <property type="match status" value="1"/>
</dbReference>
<evidence type="ECO:0000256" key="4">
    <source>
        <dbReference type="ARBA" id="ARBA00023015"/>
    </source>
</evidence>
<dbReference type="GO" id="GO:0000977">
    <property type="term" value="F:RNA polymerase II transcription regulatory region sequence-specific DNA binding"/>
    <property type="evidence" value="ECO:0007669"/>
    <property type="project" value="TreeGrafter"/>
</dbReference>
<dbReference type="InterPro" id="IPR035965">
    <property type="entry name" value="PAS-like_dom_sf"/>
</dbReference>
<dbReference type="GO" id="GO:0005737">
    <property type="term" value="C:cytoplasm"/>
    <property type="evidence" value="ECO:0007669"/>
    <property type="project" value="InterPro"/>
</dbReference>
<dbReference type="Pfam" id="PF08447">
    <property type="entry name" value="PAS_3"/>
    <property type="match status" value="1"/>
</dbReference>
<dbReference type="CDD" id="cd19728">
    <property type="entry name" value="bHLH-PAS_HIF2a_PASD2"/>
    <property type="match status" value="1"/>
</dbReference>
<dbReference type="CDD" id="cd00130">
    <property type="entry name" value="PAS"/>
    <property type="match status" value="2"/>
</dbReference>
<dbReference type="InterPro" id="IPR001067">
    <property type="entry name" value="Nuc_translocat"/>
</dbReference>
<dbReference type="InterPro" id="IPR001610">
    <property type="entry name" value="PAC"/>
</dbReference>
<dbReference type="FunFam" id="3.30.450.20:FF:000005">
    <property type="entry name" value="Hypoxia-inducible factor 1 subunit alpha"/>
    <property type="match status" value="1"/>
</dbReference>
<feature type="domain" description="PAS" evidence="10">
    <location>
        <begin position="243"/>
        <end position="294"/>
    </location>
</feature>
<feature type="domain" description="PAS" evidence="10">
    <location>
        <begin position="76"/>
        <end position="153"/>
    </location>
</feature>
<dbReference type="Proteomes" id="UP000694701">
    <property type="component" value="Unplaced"/>
</dbReference>
<dbReference type="InterPro" id="IPR011598">
    <property type="entry name" value="bHLH_dom"/>
</dbReference>
<keyword evidence="8" id="KW-0539">Nucleus</keyword>
<dbReference type="PANTHER" id="PTHR23043">
    <property type="entry name" value="HYPOXIA-INDUCIBLE FACTOR 1 ALPHA"/>
    <property type="match status" value="1"/>
</dbReference>
<evidence type="ECO:0000256" key="2">
    <source>
        <dbReference type="ARBA" id="ARBA00022737"/>
    </source>
</evidence>
<dbReference type="GO" id="GO:0005634">
    <property type="term" value="C:nucleus"/>
    <property type="evidence" value="ECO:0007669"/>
    <property type="project" value="UniProtKB-SubCell"/>
</dbReference>
<organism evidence="12 13">
    <name type="scientific">Cyprinus carpio</name>
    <name type="common">Common carp</name>
    <dbReference type="NCBI Taxonomy" id="7962"/>
    <lineage>
        <taxon>Eukaryota</taxon>
        <taxon>Metazoa</taxon>
        <taxon>Chordata</taxon>
        <taxon>Craniata</taxon>
        <taxon>Vertebrata</taxon>
        <taxon>Euteleostomi</taxon>
        <taxon>Actinopterygii</taxon>
        <taxon>Neopterygii</taxon>
        <taxon>Teleostei</taxon>
        <taxon>Ostariophysi</taxon>
        <taxon>Cypriniformes</taxon>
        <taxon>Cyprinidae</taxon>
        <taxon>Cyprininae</taxon>
        <taxon>Cyprinus</taxon>
    </lineage>
</organism>
<keyword evidence="4" id="KW-0805">Transcription regulation</keyword>